<sequence>MSKFSIVEFYKEYFSEPNKEWYDDYKEIINEIKKIRIYLNNNNEINSEYLDKIFDIYISKNNGLAGVGPALSGMHTSRQKIKDIFDNNEFLQKCFLSIIKNGSSNPEDVVSFNKNTKKIYSENDIGEAIQINRRFVACCSLDYPTAVSSSYIRPMNRFLNLLGYDGEINDWYLLSSTLLKEIDKAFTKDLKLSMDLLSLNKTNNLEFSNRYTEEVSEKLKLKFDFLLRNMIPYFFCEYYSYENKIGTTKNGSEQHIDDKSIITSRNIILYGPPGTGKTFNTMAYALSILLPDKTLEEWKEEIKINYKICRDIYYDYINKGRIAFTTFHQSYSYEDFIEGIKPDIEQHEQDGNEIKSVIYDVEPGIFKALCERATGNIDDSHGFEKEWNNLLNELQEKKFIEIPLLSDNNKKFKIELNVFENGLTSRKYENEKWIQGQSKFFSKSQMYNIYKGLPGIPSGGHDNYRKAILNYMIKKGLIPYETSKENKKKQPFIMIIDEINRGNISKIFGELITLIEDSKRDGAKEKCEVILPYSKLPFSVPDNVYIIGTMNTADRSIAFMDTALRRRFNFIEMSPNAELLTTVTIDGRKLNLVEMLNAMNRRIEFLYDREHKLGHAFFMQLIDNPSIELLTNIFKQKIIPLLQEYFYDNYENIRLILGDDGKKEEYQFIRSESFDAKSKLFRTKEINDFDLNLNRYSVNNEAFNKIESYIEIYDFLNNDISLNHENS</sequence>
<dbReference type="AlphaFoldDB" id="A0A1T4V054"/>
<dbReference type="Proteomes" id="UP000242432">
    <property type="component" value="Unassembled WGS sequence"/>
</dbReference>
<dbReference type="InterPro" id="IPR011704">
    <property type="entry name" value="ATPase_dyneun-rel_AAA"/>
</dbReference>
<keyword evidence="3" id="KW-1185">Reference proteome</keyword>
<accession>A0A1T4V054</accession>
<dbReference type="Pfam" id="PF07728">
    <property type="entry name" value="AAA_5"/>
    <property type="match status" value="1"/>
</dbReference>
<dbReference type="PANTHER" id="PTHR37291">
    <property type="entry name" value="5-METHYLCYTOSINE-SPECIFIC RESTRICTION ENZYME B"/>
    <property type="match status" value="1"/>
</dbReference>
<dbReference type="GO" id="GO:0005524">
    <property type="term" value="F:ATP binding"/>
    <property type="evidence" value="ECO:0007669"/>
    <property type="project" value="InterPro"/>
</dbReference>
<dbReference type="InterPro" id="IPR003593">
    <property type="entry name" value="AAA+_ATPase"/>
</dbReference>
<dbReference type="SUPFAM" id="SSF52540">
    <property type="entry name" value="P-loop containing nucleoside triphosphate hydrolases"/>
    <property type="match status" value="1"/>
</dbReference>
<evidence type="ECO:0000259" key="1">
    <source>
        <dbReference type="SMART" id="SM00382"/>
    </source>
</evidence>
<dbReference type="GO" id="GO:0016887">
    <property type="term" value="F:ATP hydrolysis activity"/>
    <property type="evidence" value="ECO:0007669"/>
    <property type="project" value="InterPro"/>
</dbReference>
<dbReference type="SMART" id="SM00382">
    <property type="entry name" value="AAA"/>
    <property type="match status" value="1"/>
</dbReference>
<dbReference type="Pfam" id="PF01078">
    <property type="entry name" value="Mg_chelatase"/>
    <property type="match status" value="1"/>
</dbReference>
<dbReference type="PANTHER" id="PTHR37291:SF1">
    <property type="entry name" value="TYPE IV METHYL-DIRECTED RESTRICTION ENZYME ECOKMCRB SUBUNIT"/>
    <property type="match status" value="1"/>
</dbReference>
<reference evidence="3" key="1">
    <citation type="submission" date="2017-02" db="EMBL/GenBank/DDBJ databases">
        <authorList>
            <person name="Varghese N."/>
            <person name="Submissions S."/>
        </authorList>
    </citation>
    <scope>NUCLEOTIDE SEQUENCE [LARGE SCALE GENOMIC DNA]</scope>
    <source>
        <strain evidence="3">DSM 3072</strain>
    </source>
</reference>
<evidence type="ECO:0000313" key="2">
    <source>
        <dbReference type="EMBL" id="SKA58011.1"/>
    </source>
</evidence>
<name>A0A1T4V054_9GAMM</name>
<protein>
    <submittedName>
        <fullName evidence="2">5-methylcytosine-specific restriction enzyme B</fullName>
    </submittedName>
</protein>
<gene>
    <name evidence="2" type="ORF">SAMN02745213_00315</name>
</gene>
<dbReference type="InterPro" id="IPR027417">
    <property type="entry name" value="P-loop_NTPase"/>
</dbReference>
<proteinExistence type="predicted"/>
<dbReference type="RefSeq" id="WP_078927933.1">
    <property type="nucleotide sequence ID" value="NZ_FUXX01000003.1"/>
</dbReference>
<dbReference type="Gene3D" id="3.40.50.300">
    <property type="entry name" value="P-loop containing nucleotide triphosphate hydrolases"/>
    <property type="match status" value="2"/>
</dbReference>
<dbReference type="EMBL" id="FUXX01000003">
    <property type="protein sequence ID" value="SKA58011.1"/>
    <property type="molecule type" value="Genomic_DNA"/>
</dbReference>
<organism evidence="2 3">
    <name type="scientific">Succinivibrio dextrinosolvens DSM 3072</name>
    <dbReference type="NCBI Taxonomy" id="1123324"/>
    <lineage>
        <taxon>Bacteria</taxon>
        <taxon>Pseudomonadati</taxon>
        <taxon>Pseudomonadota</taxon>
        <taxon>Gammaproteobacteria</taxon>
        <taxon>Aeromonadales</taxon>
        <taxon>Succinivibrionaceae</taxon>
        <taxon>Succinivibrio</taxon>
    </lineage>
</organism>
<feature type="domain" description="AAA+ ATPase" evidence="1">
    <location>
        <begin position="263"/>
        <end position="578"/>
    </location>
</feature>
<dbReference type="InterPro" id="IPR000523">
    <property type="entry name" value="Mg_chelatse_chII-like_cat_dom"/>
</dbReference>
<evidence type="ECO:0000313" key="3">
    <source>
        <dbReference type="Proteomes" id="UP000242432"/>
    </source>
</evidence>
<dbReference type="InterPro" id="IPR052934">
    <property type="entry name" value="Methyl-DNA_Rec/Restrict_Enz"/>
</dbReference>